<evidence type="ECO:0000259" key="8">
    <source>
        <dbReference type="PROSITE" id="PS50103"/>
    </source>
</evidence>
<dbReference type="Proteomes" id="UP000783686">
    <property type="component" value="Unassembled WGS sequence"/>
</dbReference>
<evidence type="ECO:0000256" key="5">
    <source>
        <dbReference type="ARBA" id="ARBA00022833"/>
    </source>
</evidence>
<organism evidence="9 10">
    <name type="scientific">Bursaphelenchus okinawaensis</name>
    <dbReference type="NCBI Taxonomy" id="465554"/>
    <lineage>
        <taxon>Eukaryota</taxon>
        <taxon>Metazoa</taxon>
        <taxon>Ecdysozoa</taxon>
        <taxon>Nematoda</taxon>
        <taxon>Chromadorea</taxon>
        <taxon>Rhabditida</taxon>
        <taxon>Tylenchina</taxon>
        <taxon>Tylenchomorpha</taxon>
        <taxon>Aphelenchoidea</taxon>
        <taxon>Aphelenchoididae</taxon>
        <taxon>Bursaphelenchus</taxon>
    </lineage>
</organism>
<dbReference type="PROSITE" id="PS50103">
    <property type="entry name" value="ZF_C3H1"/>
    <property type="match status" value="2"/>
</dbReference>
<feature type="region of interest" description="Disordered" evidence="7">
    <location>
        <begin position="427"/>
        <end position="449"/>
    </location>
</feature>
<dbReference type="GO" id="GO:0045892">
    <property type="term" value="P:negative regulation of DNA-templated transcription"/>
    <property type="evidence" value="ECO:0007669"/>
    <property type="project" value="InterPro"/>
</dbReference>
<name>A0A811L1Q6_9BILA</name>
<keyword evidence="1" id="KW-0597">Phosphoprotein</keyword>
<evidence type="ECO:0000313" key="10">
    <source>
        <dbReference type="Proteomes" id="UP000614601"/>
    </source>
</evidence>
<feature type="compositionally biased region" description="Polar residues" evidence="7">
    <location>
        <begin position="1"/>
        <end position="15"/>
    </location>
</feature>
<comment type="caution">
    <text evidence="9">The sequence shown here is derived from an EMBL/GenBank/DDBJ whole genome shotgun (WGS) entry which is preliminary data.</text>
</comment>
<dbReference type="EMBL" id="CAJFDH010000004">
    <property type="protein sequence ID" value="CAD5221127.1"/>
    <property type="molecule type" value="Genomic_DNA"/>
</dbReference>
<feature type="compositionally biased region" description="Polar residues" evidence="7">
    <location>
        <begin position="536"/>
        <end position="569"/>
    </location>
</feature>
<feature type="compositionally biased region" description="Acidic residues" evidence="7">
    <location>
        <begin position="20"/>
        <end position="56"/>
    </location>
</feature>
<dbReference type="InterPro" id="IPR000571">
    <property type="entry name" value="Znf_CCCH"/>
</dbReference>
<feature type="region of interest" description="Disordered" evidence="7">
    <location>
        <begin position="1"/>
        <end position="187"/>
    </location>
</feature>
<feature type="compositionally biased region" description="Polar residues" evidence="7">
    <location>
        <begin position="611"/>
        <end position="626"/>
    </location>
</feature>
<feature type="zinc finger region" description="C3H1-type" evidence="6">
    <location>
        <begin position="189"/>
        <end position="216"/>
    </location>
</feature>
<dbReference type="GO" id="GO:0005634">
    <property type="term" value="C:nucleus"/>
    <property type="evidence" value="ECO:0007669"/>
    <property type="project" value="TreeGrafter"/>
</dbReference>
<dbReference type="AlphaFoldDB" id="A0A811L1Q6"/>
<dbReference type="Pfam" id="PF22623">
    <property type="entry name" value="zf-CCCH_9"/>
    <property type="match status" value="1"/>
</dbReference>
<feature type="region of interest" description="Disordered" evidence="7">
    <location>
        <begin position="353"/>
        <end position="394"/>
    </location>
</feature>
<dbReference type="Pfam" id="PF00642">
    <property type="entry name" value="zf-CCCH"/>
    <property type="match status" value="1"/>
</dbReference>
<keyword evidence="5 6" id="KW-0862">Zinc</keyword>
<feature type="compositionally biased region" description="Basic and acidic residues" evidence="7">
    <location>
        <begin position="63"/>
        <end position="75"/>
    </location>
</feature>
<dbReference type="SUPFAM" id="SSF90229">
    <property type="entry name" value="CCCH zinc finger"/>
    <property type="match status" value="2"/>
</dbReference>
<dbReference type="SMART" id="SM00356">
    <property type="entry name" value="ZnF_C3H1"/>
    <property type="match status" value="3"/>
</dbReference>
<dbReference type="Pfam" id="PF14608">
    <property type="entry name" value="zf-CCCH_2"/>
    <property type="match status" value="1"/>
</dbReference>
<dbReference type="PANTHER" id="PTHR13119">
    <property type="entry name" value="ZINC FINGER CCCH DOMAIN-CONTAINING PROTEI"/>
    <property type="match status" value="1"/>
</dbReference>
<sequence>MVDVLSNQLENQNRVFQDDTMADDWVVELPASEEPEEDIEDGELPEEGEITDDDEVPVPLNKLDPKLPDKEEEGRRAKRNSHSSNSSTRASKPSKYKDHDPKQTKSSKEGEMMESWINGAHRSAHHDDDRRGRRDQNGDVDLRDNDFDRRIRRRSPSPYDGQISPKRSRQDSPPPGPQRPRRGPVKTEWTERTICKFFREGFCRDGDNCVYSHNAADSRRIPELCRYYQHGYCKKNVRCLNLHGEFPCRQFHTDGCDNDECRFSHQPLNDYTQPIFDQMMKDAALAEKISKQARPQRRVLLPDGPEEFDEIYDPDLHNVSMTVIPPPSVIVPVATNAQPAAHQPTYGFFNAVPTTSNTSPHQKPFVHAPPPVMPARRSPQLPTPPPRDESSAPLSINDLLGQLSKPAEPIEITQDLMNENIRSLKHMFDMPDDDESPASPPPGEIVAGDEAPVIPIQRPYVAIPIRINDNQLDLNLIQDLTSGIHKSDPRLKRMAEKQFDLVSRSLQLGGMLDAKPKDPRSQDPRSRDPRIRSADVTASPTTLQSSHQTIPTLANLNVTLSGGPNSTNPEYMGQYGQRGLPSLSSTLNPVPLGQNASQHSGNEYEQDFEQKVSQQIRMANQIAQQQKDMDMRDYNTSPRYGSPRYDDNSYDYRKRRPRQDREPRRDERKRPFDDRSYGRSEEKEQNPSQPMTLREKRKDNVFESPLAKSTRF</sequence>
<evidence type="ECO:0000313" key="9">
    <source>
        <dbReference type="EMBL" id="CAD5221127.1"/>
    </source>
</evidence>
<dbReference type="Proteomes" id="UP000614601">
    <property type="component" value="Unassembled WGS sequence"/>
</dbReference>
<protein>
    <recommendedName>
        <fullName evidence="8">C3H1-type domain-containing protein</fullName>
    </recommendedName>
</protein>
<keyword evidence="2 6" id="KW-0479">Metal-binding</keyword>
<feature type="zinc finger region" description="C3H1-type" evidence="6">
    <location>
        <begin position="219"/>
        <end position="246"/>
    </location>
</feature>
<dbReference type="OrthoDB" id="411372at2759"/>
<proteinExistence type="predicted"/>
<dbReference type="InterPro" id="IPR054361">
    <property type="entry name" value="Znf-CCCH_ZC3H4/6/8"/>
</dbReference>
<feature type="compositionally biased region" description="Low complexity" evidence="7">
    <location>
        <begin position="82"/>
        <end position="91"/>
    </location>
</feature>
<evidence type="ECO:0000256" key="1">
    <source>
        <dbReference type="ARBA" id="ARBA00022553"/>
    </source>
</evidence>
<dbReference type="InterPro" id="IPR036855">
    <property type="entry name" value="Znf_CCCH_sf"/>
</dbReference>
<feature type="compositionally biased region" description="Basic and acidic residues" evidence="7">
    <location>
        <begin position="125"/>
        <end position="149"/>
    </location>
</feature>
<gene>
    <name evidence="9" type="ORF">BOKJ2_LOCUS9289</name>
</gene>
<evidence type="ECO:0000256" key="6">
    <source>
        <dbReference type="PROSITE-ProRule" id="PRU00723"/>
    </source>
</evidence>
<feature type="region of interest" description="Disordered" evidence="7">
    <location>
        <begin position="507"/>
        <end position="712"/>
    </location>
</feature>
<feature type="domain" description="C3H1-type" evidence="8">
    <location>
        <begin position="219"/>
        <end position="246"/>
    </location>
</feature>
<dbReference type="EMBL" id="CAJFCW020000004">
    <property type="protein sequence ID" value="CAG9114618.1"/>
    <property type="molecule type" value="Genomic_DNA"/>
</dbReference>
<dbReference type="GO" id="GO:0008270">
    <property type="term" value="F:zinc ion binding"/>
    <property type="evidence" value="ECO:0007669"/>
    <property type="project" value="UniProtKB-KW"/>
</dbReference>
<dbReference type="PANTHER" id="PTHR13119:SF12">
    <property type="entry name" value="PROTEIN SUPPRESSOR OF SABLE"/>
    <property type="match status" value="1"/>
</dbReference>
<keyword evidence="10" id="KW-1185">Reference proteome</keyword>
<accession>A0A811L1Q6</accession>
<dbReference type="InterPro" id="IPR045124">
    <property type="entry name" value="Su(sable)-like"/>
</dbReference>
<evidence type="ECO:0000256" key="3">
    <source>
        <dbReference type="ARBA" id="ARBA00022737"/>
    </source>
</evidence>
<reference evidence="9" key="1">
    <citation type="submission" date="2020-09" db="EMBL/GenBank/DDBJ databases">
        <authorList>
            <person name="Kikuchi T."/>
        </authorList>
    </citation>
    <scope>NUCLEOTIDE SEQUENCE</scope>
    <source>
        <strain evidence="9">SH1</strain>
    </source>
</reference>
<evidence type="ECO:0000256" key="2">
    <source>
        <dbReference type="ARBA" id="ARBA00022723"/>
    </source>
</evidence>
<evidence type="ECO:0000256" key="7">
    <source>
        <dbReference type="SAM" id="MobiDB-lite"/>
    </source>
</evidence>
<dbReference type="GO" id="GO:0003723">
    <property type="term" value="F:RNA binding"/>
    <property type="evidence" value="ECO:0007669"/>
    <property type="project" value="InterPro"/>
</dbReference>
<feature type="compositionally biased region" description="Basic and acidic residues" evidence="7">
    <location>
        <begin position="514"/>
        <end position="533"/>
    </location>
</feature>
<feature type="compositionally biased region" description="Polar residues" evidence="7">
    <location>
        <begin position="582"/>
        <end position="603"/>
    </location>
</feature>
<feature type="compositionally biased region" description="Basic and acidic residues" evidence="7">
    <location>
        <begin position="95"/>
        <end position="111"/>
    </location>
</feature>
<feature type="domain" description="C3H1-type" evidence="8">
    <location>
        <begin position="189"/>
        <end position="216"/>
    </location>
</feature>
<keyword evidence="4 6" id="KW-0863">Zinc-finger</keyword>
<dbReference type="Gene3D" id="4.10.1000.10">
    <property type="entry name" value="Zinc finger, CCCH-type"/>
    <property type="match status" value="1"/>
</dbReference>
<keyword evidence="3" id="KW-0677">Repeat</keyword>
<evidence type="ECO:0000256" key="4">
    <source>
        <dbReference type="ARBA" id="ARBA00022771"/>
    </source>
</evidence>
<feature type="compositionally biased region" description="Basic and acidic residues" evidence="7">
    <location>
        <begin position="659"/>
        <end position="685"/>
    </location>
</feature>